<reference evidence="1" key="1">
    <citation type="submission" date="2024-07" db="EMBL/GenBank/DDBJ databases">
        <title>A survey of Mimosa microsymbionts across Brazilian biomes reveals a high diversity of Paraburkholderia nodulating endemic species, but also that Cupriavidus is common as a symbiont of widespread species.</title>
        <authorList>
            <person name="Rouws L."/>
            <person name="Barauna A."/>
            <person name="Beukes C."/>
            <person name="Rouws J.R.C."/>
            <person name="De Faria S.M."/>
            <person name="Gross E."/>
            <person name="Bueno Dos Reis Junior F."/>
            <person name="Simon M.F."/>
            <person name="Maluk M."/>
            <person name="Odee D.W."/>
            <person name="Kenicer G."/>
            <person name="Young J.P.W."/>
            <person name="Reis V.M."/>
            <person name="Zilli J."/>
            <person name="James E.K."/>
        </authorList>
    </citation>
    <scope>NUCLEOTIDE SEQUENCE</scope>
    <source>
        <strain evidence="1">EG181B</strain>
    </source>
</reference>
<proteinExistence type="predicted"/>
<dbReference type="EMBL" id="JBFRCH010000030">
    <property type="protein sequence ID" value="MEX3936348.1"/>
    <property type="molecule type" value="Genomic_DNA"/>
</dbReference>
<accession>A0ACC6U9H4</accession>
<protein>
    <submittedName>
        <fullName evidence="1">Response regulator</fullName>
    </submittedName>
</protein>
<evidence type="ECO:0000313" key="2">
    <source>
        <dbReference type="Proteomes" id="UP001558850"/>
    </source>
</evidence>
<sequence>MKAAAEPHHRPSGALGQDGRRILIVSLVRLLRDELTSILQQRLNVCTVFAVANAEAALLALSHFEPTLILLDVATEDGLLAGRRLADAVPGVQILGFAARVQDHDVLAYARAGVTGFVPCEASTQDLFDAIERAGRGELLCSPRVAALLFRHLAALTRAPGTAANPDKLTVREREIIRFIDEGTVAIRFAARTRSIR</sequence>
<gene>
    <name evidence="1" type="ORF">AB4Y32_31965</name>
</gene>
<name>A0ACC6U9H4_9BURK</name>
<organism evidence="1 2">
    <name type="scientific">Paraburkholderia phymatum</name>
    <dbReference type="NCBI Taxonomy" id="148447"/>
    <lineage>
        <taxon>Bacteria</taxon>
        <taxon>Pseudomonadati</taxon>
        <taxon>Pseudomonadota</taxon>
        <taxon>Betaproteobacteria</taxon>
        <taxon>Burkholderiales</taxon>
        <taxon>Burkholderiaceae</taxon>
        <taxon>Paraburkholderia</taxon>
    </lineage>
</organism>
<keyword evidence="2" id="KW-1185">Reference proteome</keyword>
<dbReference type="Proteomes" id="UP001558850">
    <property type="component" value="Unassembled WGS sequence"/>
</dbReference>
<comment type="caution">
    <text evidence="1">The sequence shown here is derived from an EMBL/GenBank/DDBJ whole genome shotgun (WGS) entry which is preliminary data.</text>
</comment>
<evidence type="ECO:0000313" key="1">
    <source>
        <dbReference type="EMBL" id="MEX3936348.1"/>
    </source>
</evidence>